<dbReference type="SUPFAM" id="SSF47616">
    <property type="entry name" value="GST C-terminal domain-like"/>
    <property type="match status" value="1"/>
</dbReference>
<dbReference type="PANTHER" id="PTHR43968:SF6">
    <property type="entry name" value="GLUTATHIONE S-TRANSFERASE OMEGA"/>
    <property type="match status" value="1"/>
</dbReference>
<comment type="caution">
    <text evidence="3">The sequence shown here is derived from an EMBL/GenBank/DDBJ whole genome shotgun (WGS) entry which is preliminary data.</text>
</comment>
<dbReference type="InterPro" id="IPR036249">
    <property type="entry name" value="Thioredoxin-like_sf"/>
</dbReference>
<dbReference type="PROSITE" id="PS50405">
    <property type="entry name" value="GST_CTER"/>
    <property type="match status" value="1"/>
</dbReference>
<feature type="domain" description="GST C-terminal" evidence="2">
    <location>
        <begin position="102"/>
        <end position="238"/>
    </location>
</feature>
<keyword evidence="4" id="KW-1185">Reference proteome</keyword>
<dbReference type="SFLD" id="SFLDG00358">
    <property type="entry name" value="Main_(cytGST)"/>
    <property type="match status" value="1"/>
</dbReference>
<evidence type="ECO:0000259" key="2">
    <source>
        <dbReference type="PROSITE" id="PS50405"/>
    </source>
</evidence>
<dbReference type="Gene3D" id="1.20.1050.10">
    <property type="match status" value="1"/>
</dbReference>
<dbReference type="SUPFAM" id="SSF52833">
    <property type="entry name" value="Thioredoxin-like"/>
    <property type="match status" value="1"/>
</dbReference>
<proteinExistence type="predicted"/>
<dbReference type="Pfam" id="PF13417">
    <property type="entry name" value="GST_N_3"/>
    <property type="match status" value="1"/>
</dbReference>
<feature type="domain" description="GST N-terminal" evidence="1">
    <location>
        <begin position="18"/>
        <end position="97"/>
    </location>
</feature>
<organism evidence="3 4">
    <name type="scientific">Coemansia asiatica</name>
    <dbReference type="NCBI Taxonomy" id="1052880"/>
    <lineage>
        <taxon>Eukaryota</taxon>
        <taxon>Fungi</taxon>
        <taxon>Fungi incertae sedis</taxon>
        <taxon>Zoopagomycota</taxon>
        <taxon>Kickxellomycotina</taxon>
        <taxon>Kickxellomycetes</taxon>
        <taxon>Kickxellales</taxon>
        <taxon>Kickxellaceae</taxon>
        <taxon>Coemansia</taxon>
    </lineage>
</organism>
<protein>
    <recommendedName>
        <fullName evidence="5">Glutathione S-transferase</fullName>
    </recommendedName>
</protein>
<dbReference type="PANTHER" id="PTHR43968">
    <property type="match status" value="1"/>
</dbReference>
<dbReference type="EMBL" id="JANBOH010000045">
    <property type="protein sequence ID" value="KAJ1646898.1"/>
    <property type="molecule type" value="Genomic_DNA"/>
</dbReference>
<evidence type="ECO:0008006" key="5">
    <source>
        <dbReference type="Google" id="ProtNLM"/>
    </source>
</evidence>
<dbReference type="AlphaFoldDB" id="A0A9W8CLP8"/>
<dbReference type="CDD" id="cd00299">
    <property type="entry name" value="GST_C_family"/>
    <property type="match status" value="1"/>
</dbReference>
<gene>
    <name evidence="3" type="ORF">LPJ64_001642</name>
</gene>
<dbReference type="InterPro" id="IPR036282">
    <property type="entry name" value="Glutathione-S-Trfase_C_sf"/>
</dbReference>
<dbReference type="SFLD" id="SFLDS00019">
    <property type="entry name" value="Glutathione_Transferase_(cytos"/>
    <property type="match status" value="1"/>
</dbReference>
<evidence type="ECO:0000313" key="3">
    <source>
        <dbReference type="EMBL" id="KAJ1646898.1"/>
    </source>
</evidence>
<sequence>MSSSSTSAAANEYPYEEGGYTLYSFHGCPFAQRALRALSAAKVPYKLVEIDLQNKPSWYHLVNPQLKVPALRTPSGEILIESLVISEFVADQFPEAQLLPKSAIERAQLRLFVEIFTSRVIPNLYGSLRSATAKEQEDKKANLLAGIKEANDELAKQWERPSGKGGPLWLGDKFSLAEINTASFVNQLAAVKKHRGLVIPQTQEYAAFNKWVDAFSAYPEYSKFSTDDDVIAEQLRKFVA</sequence>
<dbReference type="Gene3D" id="3.40.30.10">
    <property type="entry name" value="Glutaredoxin"/>
    <property type="match status" value="1"/>
</dbReference>
<dbReference type="InterPro" id="IPR050983">
    <property type="entry name" value="GST_Omega/HSP26"/>
</dbReference>
<evidence type="ECO:0000259" key="1">
    <source>
        <dbReference type="PROSITE" id="PS50404"/>
    </source>
</evidence>
<dbReference type="InterPro" id="IPR004045">
    <property type="entry name" value="Glutathione_S-Trfase_N"/>
</dbReference>
<reference evidence="3" key="1">
    <citation type="submission" date="2022-07" db="EMBL/GenBank/DDBJ databases">
        <title>Phylogenomic reconstructions and comparative analyses of Kickxellomycotina fungi.</title>
        <authorList>
            <person name="Reynolds N.K."/>
            <person name="Stajich J.E."/>
            <person name="Barry K."/>
            <person name="Grigoriev I.V."/>
            <person name="Crous P."/>
            <person name="Smith M.E."/>
        </authorList>
    </citation>
    <scope>NUCLEOTIDE SEQUENCE</scope>
    <source>
        <strain evidence="3">NBRC 105413</strain>
    </source>
</reference>
<dbReference type="FunFam" id="3.40.30.10:FF:000123">
    <property type="entry name" value="Glutathione transferase o1"/>
    <property type="match status" value="1"/>
</dbReference>
<dbReference type="Proteomes" id="UP001145021">
    <property type="component" value="Unassembled WGS sequence"/>
</dbReference>
<dbReference type="InterPro" id="IPR010987">
    <property type="entry name" value="Glutathione-S-Trfase_C-like"/>
</dbReference>
<dbReference type="GO" id="GO:0005737">
    <property type="term" value="C:cytoplasm"/>
    <property type="evidence" value="ECO:0007669"/>
    <property type="project" value="TreeGrafter"/>
</dbReference>
<evidence type="ECO:0000313" key="4">
    <source>
        <dbReference type="Proteomes" id="UP001145021"/>
    </source>
</evidence>
<dbReference type="Pfam" id="PF13410">
    <property type="entry name" value="GST_C_2"/>
    <property type="match status" value="1"/>
</dbReference>
<name>A0A9W8CLP8_9FUNG</name>
<accession>A0A9W8CLP8</accession>
<dbReference type="InterPro" id="IPR040079">
    <property type="entry name" value="Glutathione_S-Trfase"/>
</dbReference>
<dbReference type="PROSITE" id="PS50404">
    <property type="entry name" value="GST_NTER"/>
    <property type="match status" value="1"/>
</dbReference>